<dbReference type="Gene3D" id="2.60.40.10">
    <property type="entry name" value="Immunoglobulins"/>
    <property type="match status" value="1"/>
</dbReference>
<dbReference type="InterPro" id="IPR007110">
    <property type="entry name" value="Ig-like_dom"/>
</dbReference>
<dbReference type="GO" id="GO:0007411">
    <property type="term" value="P:axon guidance"/>
    <property type="evidence" value="ECO:0007669"/>
    <property type="project" value="TreeGrafter"/>
</dbReference>
<dbReference type="InterPro" id="IPR036179">
    <property type="entry name" value="Ig-like_dom_sf"/>
</dbReference>
<dbReference type="FunFam" id="2.60.40.10:FF:000026">
    <property type="entry name" value="roundabout homolog 2 isoform X1"/>
    <property type="match status" value="1"/>
</dbReference>
<dbReference type="InterPro" id="IPR003599">
    <property type="entry name" value="Ig_sub"/>
</dbReference>
<dbReference type="GO" id="GO:0005886">
    <property type="term" value="C:plasma membrane"/>
    <property type="evidence" value="ECO:0007669"/>
    <property type="project" value="TreeGrafter"/>
</dbReference>
<feature type="region of interest" description="Disordered" evidence="2">
    <location>
        <begin position="1"/>
        <end position="29"/>
    </location>
</feature>
<reference evidence="4" key="1">
    <citation type="submission" date="2022-03" db="EMBL/GenBank/DDBJ databases">
        <authorList>
            <person name="Sayadi A."/>
        </authorList>
    </citation>
    <scope>NUCLEOTIDE SEQUENCE</scope>
</reference>
<dbReference type="PANTHER" id="PTHR10075">
    <property type="entry name" value="BASIGIN RELATED"/>
    <property type="match status" value="1"/>
</dbReference>
<gene>
    <name evidence="4" type="ORF">ACAOBT_LOCUS24255</name>
</gene>
<dbReference type="InterPro" id="IPR003598">
    <property type="entry name" value="Ig_sub2"/>
</dbReference>
<dbReference type="SMART" id="SM00408">
    <property type="entry name" value="IGc2"/>
    <property type="match status" value="1"/>
</dbReference>
<dbReference type="GO" id="GO:0070593">
    <property type="term" value="P:dendrite self-avoidance"/>
    <property type="evidence" value="ECO:0007669"/>
    <property type="project" value="TreeGrafter"/>
</dbReference>
<feature type="domain" description="Ig-like" evidence="3">
    <location>
        <begin position="27"/>
        <end position="117"/>
    </location>
</feature>
<proteinExistence type="predicted"/>
<protein>
    <recommendedName>
        <fullName evidence="3">Ig-like domain-containing protein</fullName>
    </recommendedName>
</protein>
<dbReference type="SMART" id="SM00409">
    <property type="entry name" value="IG"/>
    <property type="match status" value="1"/>
</dbReference>
<dbReference type="PROSITE" id="PS50835">
    <property type="entry name" value="IG_LIKE"/>
    <property type="match status" value="1"/>
</dbReference>
<dbReference type="GO" id="GO:0030424">
    <property type="term" value="C:axon"/>
    <property type="evidence" value="ECO:0007669"/>
    <property type="project" value="TreeGrafter"/>
</dbReference>
<dbReference type="GO" id="GO:0098632">
    <property type="term" value="F:cell-cell adhesion mediator activity"/>
    <property type="evidence" value="ECO:0007669"/>
    <property type="project" value="TreeGrafter"/>
</dbReference>
<feature type="compositionally biased region" description="Low complexity" evidence="2">
    <location>
        <begin position="8"/>
        <end position="18"/>
    </location>
</feature>
<dbReference type="GO" id="GO:0007156">
    <property type="term" value="P:homophilic cell adhesion via plasma membrane adhesion molecules"/>
    <property type="evidence" value="ECO:0007669"/>
    <property type="project" value="TreeGrafter"/>
</dbReference>
<dbReference type="EMBL" id="CAKOFQ010007320">
    <property type="protein sequence ID" value="CAH1998253.1"/>
    <property type="molecule type" value="Genomic_DNA"/>
</dbReference>
<evidence type="ECO:0000259" key="3">
    <source>
        <dbReference type="PROSITE" id="PS50835"/>
    </source>
</evidence>
<keyword evidence="1" id="KW-0393">Immunoglobulin domain</keyword>
<organism evidence="4 5">
    <name type="scientific">Acanthoscelides obtectus</name>
    <name type="common">Bean weevil</name>
    <name type="synonym">Bruchus obtectus</name>
    <dbReference type="NCBI Taxonomy" id="200917"/>
    <lineage>
        <taxon>Eukaryota</taxon>
        <taxon>Metazoa</taxon>
        <taxon>Ecdysozoa</taxon>
        <taxon>Arthropoda</taxon>
        <taxon>Hexapoda</taxon>
        <taxon>Insecta</taxon>
        <taxon>Pterygota</taxon>
        <taxon>Neoptera</taxon>
        <taxon>Endopterygota</taxon>
        <taxon>Coleoptera</taxon>
        <taxon>Polyphaga</taxon>
        <taxon>Cucujiformia</taxon>
        <taxon>Chrysomeloidea</taxon>
        <taxon>Chrysomelidae</taxon>
        <taxon>Bruchinae</taxon>
        <taxon>Bruchini</taxon>
        <taxon>Acanthoscelides</taxon>
    </lineage>
</organism>
<dbReference type="PANTHER" id="PTHR10075:SF103">
    <property type="entry name" value="ROUNDABOUT HOMOLOG 4"/>
    <property type="match status" value="1"/>
</dbReference>
<dbReference type="InterPro" id="IPR013783">
    <property type="entry name" value="Ig-like_fold"/>
</dbReference>
<accession>A0A9P0PTE5</accession>
<keyword evidence="5" id="KW-1185">Reference proteome</keyword>
<dbReference type="AlphaFoldDB" id="A0A9P0PTE5"/>
<dbReference type="SUPFAM" id="SSF48726">
    <property type="entry name" value="Immunoglobulin"/>
    <property type="match status" value="1"/>
</dbReference>
<name>A0A9P0PTE5_ACAOB</name>
<dbReference type="Pfam" id="PF13927">
    <property type="entry name" value="Ig_3"/>
    <property type="match status" value="1"/>
</dbReference>
<comment type="caution">
    <text evidence="4">The sequence shown here is derived from an EMBL/GenBank/DDBJ whole genome shotgun (WGS) entry which is preliminary data.</text>
</comment>
<sequence>MNIDTGYHYHNPSSSSSHHQNHHHQPPRITEHPVDTVVAKHDPATLKCEAAGQPPPTITWYKEGSPVKANQHRVLLPNGGLFFLRVAHGRKENDSGEYWCEASNALGKARSRNATLTVAVIALIQVNILSYGS</sequence>
<dbReference type="OrthoDB" id="428111at2759"/>
<evidence type="ECO:0000256" key="2">
    <source>
        <dbReference type="SAM" id="MobiDB-lite"/>
    </source>
</evidence>
<evidence type="ECO:0000256" key="1">
    <source>
        <dbReference type="ARBA" id="ARBA00023319"/>
    </source>
</evidence>
<dbReference type="Proteomes" id="UP001152888">
    <property type="component" value="Unassembled WGS sequence"/>
</dbReference>
<evidence type="ECO:0000313" key="5">
    <source>
        <dbReference type="Proteomes" id="UP001152888"/>
    </source>
</evidence>
<evidence type="ECO:0000313" key="4">
    <source>
        <dbReference type="EMBL" id="CAH1998253.1"/>
    </source>
</evidence>